<gene>
    <name evidence="3" type="ORF">DI551_10550</name>
</gene>
<feature type="region of interest" description="Disordered" evidence="1">
    <location>
        <begin position="28"/>
        <end position="66"/>
    </location>
</feature>
<keyword evidence="2" id="KW-0732">Signal</keyword>
<comment type="caution">
    <text evidence="3">The sequence shown here is derived from an EMBL/GenBank/DDBJ whole genome shotgun (WGS) entry which is preliminary data.</text>
</comment>
<feature type="chain" id="PRO_5015860760" evidence="2">
    <location>
        <begin position="26"/>
        <end position="66"/>
    </location>
</feature>
<evidence type="ECO:0000256" key="1">
    <source>
        <dbReference type="SAM" id="MobiDB-lite"/>
    </source>
</evidence>
<evidence type="ECO:0000313" key="4">
    <source>
        <dbReference type="Proteomes" id="UP000249417"/>
    </source>
</evidence>
<proteinExistence type="predicted"/>
<evidence type="ECO:0000313" key="3">
    <source>
        <dbReference type="EMBL" id="PZQ44234.1"/>
    </source>
</evidence>
<reference evidence="3 4" key="1">
    <citation type="submission" date="2017-08" db="EMBL/GenBank/DDBJ databases">
        <title>Infants hospitalized years apart are colonized by the same room-sourced microbial strains.</title>
        <authorList>
            <person name="Brooks B."/>
            <person name="Olm M.R."/>
            <person name="Firek B.A."/>
            <person name="Baker R."/>
            <person name="Thomas B.C."/>
            <person name="Morowitz M.J."/>
            <person name="Banfield J.F."/>
        </authorList>
    </citation>
    <scope>NUCLEOTIDE SEQUENCE [LARGE SCALE GENOMIC DNA]</scope>
    <source>
        <strain evidence="3">S2_005_002_R2_29</strain>
    </source>
</reference>
<name>A0A2W5MTV3_9BACT</name>
<dbReference type="Proteomes" id="UP000249417">
    <property type="component" value="Unassembled WGS sequence"/>
</dbReference>
<protein>
    <submittedName>
        <fullName evidence="3">Uncharacterized protein</fullName>
    </submittedName>
</protein>
<dbReference type="AlphaFoldDB" id="A0A2W5MTV3"/>
<dbReference type="EMBL" id="QFQB01000103">
    <property type="protein sequence ID" value="PZQ44234.1"/>
    <property type="molecule type" value="Genomic_DNA"/>
</dbReference>
<evidence type="ECO:0000256" key="2">
    <source>
        <dbReference type="SAM" id="SignalP"/>
    </source>
</evidence>
<accession>A0A2W5MTV3</accession>
<organism evidence="3 4">
    <name type="scientific">Micavibrio aeruginosavorus</name>
    <dbReference type="NCBI Taxonomy" id="349221"/>
    <lineage>
        <taxon>Bacteria</taxon>
        <taxon>Pseudomonadati</taxon>
        <taxon>Bdellovibrionota</taxon>
        <taxon>Bdellovibrionia</taxon>
        <taxon>Bdellovibrionales</taxon>
        <taxon>Pseudobdellovibrionaceae</taxon>
        <taxon>Micavibrio</taxon>
    </lineage>
</organism>
<feature type="signal peptide" evidence="2">
    <location>
        <begin position="1"/>
        <end position="25"/>
    </location>
</feature>
<sequence>MFKKEKLAYPAILAAFAFGSLGAVALTSPKDGNAAERPASKNHRYDGNNYSGREDAPAVPPPSLAQ</sequence>